<organism evidence="2">
    <name type="scientific">Megaviridae environmental sample</name>
    <dbReference type="NCBI Taxonomy" id="1737588"/>
    <lineage>
        <taxon>Viruses</taxon>
        <taxon>Varidnaviria</taxon>
        <taxon>Bamfordvirae</taxon>
        <taxon>Nucleocytoviricota</taxon>
        <taxon>Megaviricetes</taxon>
        <taxon>Imitervirales</taxon>
        <taxon>Mimiviridae</taxon>
        <taxon>environmental samples</taxon>
    </lineage>
</organism>
<sequence length="612" mass="72393">MNLNYHTRFENDLSINIPKNIDWSEMVAATKVRNHLLDDPLLDWLEFHKIRNIKDTPVKFVTSNFNTRKIMKVKSESNFTNFIMKQGIEFEKFVINILRKKYQIIQIAESYQGKDCNKFLETVDHMIKGTEIIYQGVIHDYENKLFGCPDLMIRSDRFNEIFNMNLDKDVYSKSSRKLNTPFHYIIVDIKHSTLYLSSNGKNLLNCNSMPAYKGQIYIYNKILESIQGFSNNIGYVLGKKWNYTKNKKTFSGNNFMTKLGEINFVDYDSHYKDKVVESIDWVRTMRSEGQNWKLLPKPSVKELYPNMKNEKDGGWRKIKHELNTRLNDITSVWMCGIKRRKIGFSKNIKSWKDHNCTSKNLKFKKSKTSITLDKILNINRQNKDLIRVNNLTTFDDWRYFGDDKMEFFLDYETINSNMGYCSITNNDIKYHDNDIIFLIGVGYSINGKWDFKYFLCNDYSISAESSMISNFWKFINEMLDQNKKSEPIFVHWTKAEPSSYKKLLERHNNKFPNKDYYDLYELFKNNNIVVKGALNFSLKTIAKAMYNNNQISSSWDNSKCSNGLDAMLQAWELYNSFGTISGREPIMKDIIKYNEIDCKVLWEIMSYLRNNY</sequence>
<evidence type="ECO:0000313" key="2">
    <source>
        <dbReference type="EMBL" id="QFG74694.1"/>
    </source>
</evidence>
<dbReference type="InterPro" id="IPR012337">
    <property type="entry name" value="RNaseH-like_sf"/>
</dbReference>
<reference evidence="2" key="1">
    <citation type="journal article" date="2019" name="Philos. Trans. R. Soc. Lond., B, Biol. Sci.">
        <title>Targeted metagenomic recovery of four divergent viruses reveals shared and distinctive characteristics of giant viruses of marine eukaryotes.</title>
        <authorList>
            <person name="Needham D.M."/>
            <person name="Poirier C."/>
            <person name="Hehenberger E."/>
            <person name="Jimenez V."/>
            <person name="Swalwell J.E."/>
            <person name="Santoro A.E."/>
            <person name="Worden A.Z."/>
        </authorList>
    </citation>
    <scope>NUCLEOTIDE SEQUENCE</scope>
    <source>
        <strain evidence="2">MPacV-611</strain>
    </source>
</reference>
<dbReference type="Pfam" id="PF13482">
    <property type="entry name" value="RNase_H_2"/>
    <property type="match status" value="1"/>
</dbReference>
<dbReference type="SUPFAM" id="SSF53098">
    <property type="entry name" value="Ribonuclease H-like"/>
    <property type="match status" value="1"/>
</dbReference>
<accession>A0A5J6VML8</accession>
<dbReference type="EMBL" id="MN448289">
    <property type="protein sequence ID" value="QFG74694.1"/>
    <property type="molecule type" value="Genomic_DNA"/>
</dbReference>
<dbReference type="InterPro" id="IPR038720">
    <property type="entry name" value="YprB_RNase_H-like_dom"/>
</dbReference>
<protein>
    <recommendedName>
        <fullName evidence="1">YprB ribonuclease H-like domain-containing protein</fullName>
    </recommendedName>
</protein>
<feature type="domain" description="YprB ribonuclease H-like" evidence="1">
    <location>
        <begin position="431"/>
        <end position="608"/>
    </location>
</feature>
<evidence type="ECO:0000259" key="1">
    <source>
        <dbReference type="Pfam" id="PF13482"/>
    </source>
</evidence>
<proteinExistence type="predicted"/>
<name>A0A5J6VML8_9VIRU</name>